<protein>
    <submittedName>
        <fullName evidence="2">AAA family ATPase</fullName>
    </submittedName>
</protein>
<dbReference type="Pfam" id="PF13304">
    <property type="entry name" value="AAA_21"/>
    <property type="match status" value="1"/>
</dbReference>
<organism evidence="2 3">
    <name type="scientific">Candidatus Marithioploca araucensis</name>
    <dbReference type="NCBI Taxonomy" id="70273"/>
    <lineage>
        <taxon>Bacteria</taxon>
        <taxon>Pseudomonadati</taxon>
        <taxon>Pseudomonadota</taxon>
        <taxon>Gammaproteobacteria</taxon>
        <taxon>Thiotrichales</taxon>
        <taxon>Thiotrichaceae</taxon>
        <taxon>Candidatus Marithioploca</taxon>
    </lineage>
</organism>
<dbReference type="SUPFAM" id="SSF52540">
    <property type="entry name" value="P-loop containing nucleoside triphosphate hydrolases"/>
    <property type="match status" value="1"/>
</dbReference>
<keyword evidence="3" id="KW-1185">Reference proteome</keyword>
<dbReference type="InterPro" id="IPR014555">
    <property type="entry name" value="RecF-like"/>
</dbReference>
<dbReference type="Proteomes" id="UP001171945">
    <property type="component" value="Unassembled WGS sequence"/>
</dbReference>
<reference evidence="2" key="1">
    <citation type="submission" date="2023-06" db="EMBL/GenBank/DDBJ databases">
        <title>Uncultivated large filamentous bacteria from sulfidic sediments reveal new species and different genomic features in energy metabolism and defense.</title>
        <authorList>
            <person name="Fonseca A."/>
        </authorList>
    </citation>
    <scope>NUCLEOTIDE SEQUENCE</scope>
    <source>
        <strain evidence="2">HSG4</strain>
    </source>
</reference>
<evidence type="ECO:0000259" key="1">
    <source>
        <dbReference type="Pfam" id="PF13304"/>
    </source>
</evidence>
<evidence type="ECO:0000313" key="3">
    <source>
        <dbReference type="Proteomes" id="UP001171945"/>
    </source>
</evidence>
<dbReference type="PANTHER" id="PTHR32182:SF22">
    <property type="entry name" value="ATP-DEPENDENT ENDONUCLEASE, OLD FAMILY-RELATED"/>
    <property type="match status" value="1"/>
</dbReference>
<dbReference type="PANTHER" id="PTHR32182">
    <property type="entry name" value="DNA REPLICATION AND REPAIR PROTEIN RECF"/>
    <property type="match status" value="1"/>
</dbReference>
<feature type="domain" description="ATPase AAA-type core" evidence="1">
    <location>
        <begin position="28"/>
        <end position="335"/>
    </location>
</feature>
<gene>
    <name evidence="2" type="ORF">QUF54_00250</name>
</gene>
<dbReference type="EMBL" id="JAUCGM010000003">
    <property type="protein sequence ID" value="MDM8561766.1"/>
    <property type="molecule type" value="Genomic_DNA"/>
</dbReference>
<proteinExistence type="predicted"/>
<dbReference type="PIRSF" id="PIRSF029347">
    <property type="entry name" value="RecF"/>
    <property type="match status" value="1"/>
</dbReference>
<dbReference type="InterPro" id="IPR027417">
    <property type="entry name" value="P-loop_NTPase"/>
</dbReference>
<name>A0ABT7VS55_9GAMM</name>
<sequence>MTTHYPLTQINITGYRRLFSIEMKMRPLMVMIGANGVGKTSVLDVFSLLTSAAQGKLKNILSQFGGINDILTADKTDKVSFKVSMARSRFSLDYSLTLNKKGMSYEIGSETLVQENLDNHNSLKYIDANRSDIRYFHADSHKLVRPTWEHSPFETSLFQTSKFSEVPERVRQQFASMTHYSAYALNVGYNAPIRSPQKMQPATHPGHNGEDLVCCLYYLRETDRTRFEVIEDTLAVAFPSFERLDFPPVAAGILAMTWKEKNFSKPLYMNQLSEGILRFLWLITLLHSPDLTAVTLIDEPEVSLHPQLLSILTDVMSEVSEHTQLIVATHSERLVRFLSPQNVLVMDEEEGLAQMKWADTLDLDEWLEEYALKVVNENAK</sequence>
<accession>A0ABT7VS55</accession>
<evidence type="ECO:0000313" key="2">
    <source>
        <dbReference type="EMBL" id="MDM8561766.1"/>
    </source>
</evidence>
<comment type="caution">
    <text evidence="2">The sequence shown here is derived from an EMBL/GenBank/DDBJ whole genome shotgun (WGS) entry which is preliminary data.</text>
</comment>
<dbReference type="InterPro" id="IPR003959">
    <property type="entry name" value="ATPase_AAA_core"/>
</dbReference>
<dbReference type="Gene3D" id="3.40.50.300">
    <property type="entry name" value="P-loop containing nucleotide triphosphate hydrolases"/>
    <property type="match status" value="1"/>
</dbReference>